<sequence length="142" mass="14972">MSFLTRVTPVTRTAVTPATRAASVAAIRPASFSTSARCEDRGPVEATRDTLKKADRVVADAAVRGIETGEKASHKLKDTIGVKSKKAGAEAQKAGIDAKESAKQAGDRASKMGGKAKEEMGDRAEWLKQKAKEEAEETTGKA</sequence>
<reference evidence="2 3" key="1">
    <citation type="submission" date="2017-10" db="EMBL/GenBank/DDBJ databases">
        <title>Comparative genomics in systemic dimorphic fungi from Ajellomycetaceae.</title>
        <authorList>
            <person name="Munoz J.F."/>
            <person name="Mcewen J.G."/>
            <person name="Clay O.K."/>
            <person name="Cuomo C.A."/>
        </authorList>
    </citation>
    <scope>NUCLEOTIDE SEQUENCE [LARGE SCALE GENOMIC DNA]</scope>
    <source>
        <strain evidence="2 3">UAMH5409</strain>
    </source>
</reference>
<dbReference type="AlphaFoldDB" id="A0A2B7YAY8"/>
<dbReference type="Proteomes" id="UP000223968">
    <property type="component" value="Unassembled WGS sequence"/>
</dbReference>
<dbReference type="STRING" id="1447875.A0A2B7YAY8"/>
<name>A0A2B7YAY8_9EURO</name>
<comment type="caution">
    <text evidence="2">The sequence shown here is derived from an EMBL/GenBank/DDBJ whole genome shotgun (WGS) entry which is preliminary data.</text>
</comment>
<evidence type="ECO:0008006" key="4">
    <source>
        <dbReference type="Google" id="ProtNLM"/>
    </source>
</evidence>
<gene>
    <name evidence="2" type="ORF">AJ79_00658</name>
</gene>
<feature type="compositionally biased region" description="Basic and acidic residues" evidence="1">
    <location>
        <begin position="96"/>
        <end position="142"/>
    </location>
</feature>
<dbReference type="OrthoDB" id="4023585at2759"/>
<proteinExistence type="predicted"/>
<organism evidence="2 3">
    <name type="scientific">Helicocarpus griseus UAMH5409</name>
    <dbReference type="NCBI Taxonomy" id="1447875"/>
    <lineage>
        <taxon>Eukaryota</taxon>
        <taxon>Fungi</taxon>
        <taxon>Dikarya</taxon>
        <taxon>Ascomycota</taxon>
        <taxon>Pezizomycotina</taxon>
        <taxon>Eurotiomycetes</taxon>
        <taxon>Eurotiomycetidae</taxon>
        <taxon>Onygenales</taxon>
        <taxon>Ajellomycetaceae</taxon>
        <taxon>Helicocarpus</taxon>
    </lineage>
</organism>
<accession>A0A2B7YAY8</accession>
<dbReference type="EMBL" id="PDNB01000006">
    <property type="protein sequence ID" value="PGH18032.1"/>
    <property type="molecule type" value="Genomic_DNA"/>
</dbReference>
<protein>
    <recommendedName>
        <fullName evidence="4">LEA domain-containing protein</fullName>
    </recommendedName>
</protein>
<evidence type="ECO:0000256" key="1">
    <source>
        <dbReference type="SAM" id="MobiDB-lite"/>
    </source>
</evidence>
<evidence type="ECO:0000313" key="2">
    <source>
        <dbReference type="EMBL" id="PGH18032.1"/>
    </source>
</evidence>
<feature type="region of interest" description="Disordered" evidence="1">
    <location>
        <begin position="84"/>
        <end position="142"/>
    </location>
</feature>
<keyword evidence="3" id="KW-1185">Reference proteome</keyword>
<evidence type="ECO:0000313" key="3">
    <source>
        <dbReference type="Proteomes" id="UP000223968"/>
    </source>
</evidence>